<evidence type="ECO:0000256" key="1">
    <source>
        <dbReference type="SAM" id="MobiDB-lite"/>
    </source>
</evidence>
<reference evidence="3" key="1">
    <citation type="journal article" date="2019" name="Int. J. Syst. Evol. Microbiol.">
        <title>The Global Catalogue of Microorganisms (GCM) 10K type strain sequencing project: providing services to taxonomists for standard genome sequencing and annotation.</title>
        <authorList>
            <consortium name="The Broad Institute Genomics Platform"/>
            <consortium name="The Broad Institute Genome Sequencing Center for Infectious Disease"/>
            <person name="Wu L."/>
            <person name="Ma J."/>
        </authorList>
    </citation>
    <scope>NUCLEOTIDE SEQUENCE [LARGE SCALE GENOMIC DNA]</scope>
    <source>
        <strain evidence="3">NBRC 108565</strain>
    </source>
</reference>
<gene>
    <name evidence="2" type="ORF">GCM10025865_07490</name>
</gene>
<feature type="region of interest" description="Disordered" evidence="1">
    <location>
        <begin position="153"/>
        <end position="175"/>
    </location>
</feature>
<dbReference type="Proteomes" id="UP001321475">
    <property type="component" value="Chromosome"/>
</dbReference>
<protein>
    <submittedName>
        <fullName evidence="2">Uncharacterized protein</fullName>
    </submittedName>
</protein>
<keyword evidence="3" id="KW-1185">Reference proteome</keyword>
<accession>A0ABN6X9V3</accession>
<name>A0ABN6X9V3_9CELL</name>
<proteinExistence type="predicted"/>
<evidence type="ECO:0000313" key="3">
    <source>
        <dbReference type="Proteomes" id="UP001321475"/>
    </source>
</evidence>
<sequence>MACTGGTVAARRAGTAAAARLTPTPPAIATVSCAGPRGTLPANSMPCAARTRWIRATSPAPATIPAAAPRIPTATACARIDRNTCWGEAPRARRRASSRIRSRTDIVKVLVMMNAPTNSEIAAKISRNVSTNPRICSTLSLASSRAWSPVTASASAGSTCATRSARSASSTPGSPYTAIVETVPSGAKASTAVGSSRPTRIAPAAEASIEKVPTTVTSRGPSPSTTCVVSPVVSPAVVAAESSRTIWSRPCGQAPEDRLSPGSCGLTAKAVLGGRW</sequence>
<evidence type="ECO:0000313" key="2">
    <source>
        <dbReference type="EMBL" id="BDZ41450.1"/>
    </source>
</evidence>
<dbReference type="EMBL" id="AP027729">
    <property type="protein sequence ID" value="BDZ41450.1"/>
    <property type="molecule type" value="Genomic_DNA"/>
</dbReference>
<organism evidence="2 3">
    <name type="scientific">Paraoerskovia sediminicola</name>
    <dbReference type="NCBI Taxonomy" id="1138587"/>
    <lineage>
        <taxon>Bacteria</taxon>
        <taxon>Bacillati</taxon>
        <taxon>Actinomycetota</taxon>
        <taxon>Actinomycetes</taxon>
        <taxon>Micrococcales</taxon>
        <taxon>Cellulomonadaceae</taxon>
        <taxon>Paraoerskovia</taxon>
    </lineage>
</organism>